<comment type="subcellular location">
    <subcellularLocation>
        <location evidence="1">Membrane</location>
        <topology evidence="1">Lipid-anchor</topology>
    </subcellularLocation>
</comment>
<organism evidence="8 9">
    <name type="scientific">Secundilactobacillus kimchicus JCM 15530</name>
    <dbReference type="NCBI Taxonomy" id="1302272"/>
    <lineage>
        <taxon>Bacteria</taxon>
        <taxon>Bacillati</taxon>
        <taxon>Bacillota</taxon>
        <taxon>Bacilli</taxon>
        <taxon>Lactobacillales</taxon>
        <taxon>Lactobacillaceae</taxon>
        <taxon>Secundilactobacillus</taxon>
    </lineage>
</organism>
<sequence length="284" mass="31336">MKRSTKWILWIIVAVVIIGIGWLSFGRGSASKSKTVTIGVITPSKQENAVWNTVKKTAKDKYGITINLKEFTDYSQPNKALASHNIDLNSFQTVGFLDQSNDANHQTLTRIGDTIITPMRLYSDKYKKPSQIPAGSTIAVPNDTANEDRGIRLLASAGLIKLDPKIRFTTPKAITSNPKHLKIKAVDANSTARALPDVAASSINGGFAKNAGVPLSKTIFTEPLTSYSKQYVNVIVANKKDVNNKIYKQVVKAYQTAENKKQIEKQFGQLERPAWTIDWSKISD</sequence>
<evidence type="ECO:0000256" key="7">
    <source>
        <dbReference type="SAM" id="Phobius"/>
    </source>
</evidence>
<evidence type="ECO:0000256" key="1">
    <source>
        <dbReference type="ARBA" id="ARBA00004635"/>
    </source>
</evidence>
<name>A0A0R1HNE4_9LACO</name>
<evidence type="ECO:0000256" key="3">
    <source>
        <dbReference type="ARBA" id="ARBA00023136"/>
    </source>
</evidence>
<gene>
    <name evidence="8" type="ORF">FC96_GL001441</name>
</gene>
<proteinExistence type="inferred from homology"/>
<keyword evidence="7" id="KW-1133">Transmembrane helix</keyword>
<evidence type="ECO:0000256" key="6">
    <source>
        <dbReference type="PIRNR" id="PIRNR002854"/>
    </source>
</evidence>
<keyword evidence="5 6" id="KW-0449">Lipoprotein</keyword>
<dbReference type="PANTHER" id="PTHR30429">
    <property type="entry name" value="D-METHIONINE-BINDING LIPOPROTEIN METQ"/>
    <property type="match status" value="1"/>
</dbReference>
<dbReference type="RefSeq" id="WP_054660111.1">
    <property type="nucleotide sequence ID" value="NZ_AZCX01000003.1"/>
</dbReference>
<protein>
    <recommendedName>
        <fullName evidence="6">Lipoprotein</fullName>
    </recommendedName>
</protein>
<dbReference type="SUPFAM" id="SSF53850">
    <property type="entry name" value="Periplasmic binding protein-like II"/>
    <property type="match status" value="1"/>
</dbReference>
<dbReference type="STRING" id="1302272.FC96_GL001441"/>
<comment type="similarity">
    <text evidence="6">Belongs to the nlpA lipoprotein family.</text>
</comment>
<dbReference type="InterPro" id="IPR004872">
    <property type="entry name" value="Lipoprotein_NlpA"/>
</dbReference>
<keyword evidence="7" id="KW-0812">Transmembrane</keyword>
<dbReference type="OrthoDB" id="9812878at2"/>
<reference evidence="8 9" key="1">
    <citation type="journal article" date="2015" name="Genome Announc.">
        <title>Expanding the biotechnology potential of lactobacilli through comparative genomics of 213 strains and associated genera.</title>
        <authorList>
            <person name="Sun Z."/>
            <person name="Harris H.M."/>
            <person name="McCann A."/>
            <person name="Guo C."/>
            <person name="Argimon S."/>
            <person name="Zhang W."/>
            <person name="Yang X."/>
            <person name="Jeffery I.B."/>
            <person name="Cooney J.C."/>
            <person name="Kagawa T.F."/>
            <person name="Liu W."/>
            <person name="Song Y."/>
            <person name="Salvetti E."/>
            <person name="Wrobel A."/>
            <person name="Rasinkangas P."/>
            <person name="Parkhill J."/>
            <person name="Rea M.C."/>
            <person name="O'Sullivan O."/>
            <person name="Ritari J."/>
            <person name="Douillard F.P."/>
            <person name="Paul Ross R."/>
            <person name="Yang R."/>
            <person name="Briner A.E."/>
            <person name="Felis G.E."/>
            <person name="de Vos W.M."/>
            <person name="Barrangou R."/>
            <person name="Klaenhammer T.R."/>
            <person name="Caufield P.W."/>
            <person name="Cui Y."/>
            <person name="Zhang H."/>
            <person name="O'Toole P.W."/>
        </authorList>
    </citation>
    <scope>NUCLEOTIDE SEQUENCE [LARGE SCALE GENOMIC DNA]</scope>
    <source>
        <strain evidence="8 9">JCM 15530</strain>
    </source>
</reference>
<comment type="caution">
    <text evidence="8">The sequence shown here is derived from an EMBL/GenBank/DDBJ whole genome shotgun (WGS) entry which is preliminary data.</text>
</comment>
<keyword evidence="3 7" id="KW-0472">Membrane</keyword>
<evidence type="ECO:0000256" key="2">
    <source>
        <dbReference type="ARBA" id="ARBA00022729"/>
    </source>
</evidence>
<evidence type="ECO:0000313" key="8">
    <source>
        <dbReference type="EMBL" id="KRK48341.1"/>
    </source>
</evidence>
<keyword evidence="9" id="KW-1185">Reference proteome</keyword>
<keyword evidence="4" id="KW-0564">Palmitate</keyword>
<dbReference type="Proteomes" id="UP000050911">
    <property type="component" value="Unassembled WGS sequence"/>
</dbReference>
<dbReference type="PIRSF" id="PIRSF002854">
    <property type="entry name" value="MetQ"/>
    <property type="match status" value="1"/>
</dbReference>
<accession>A0A0R1HNE4</accession>
<evidence type="ECO:0000256" key="4">
    <source>
        <dbReference type="ARBA" id="ARBA00023139"/>
    </source>
</evidence>
<evidence type="ECO:0000256" key="5">
    <source>
        <dbReference type="ARBA" id="ARBA00023288"/>
    </source>
</evidence>
<feature type="transmembrane region" description="Helical" evidence="7">
    <location>
        <begin position="7"/>
        <end position="25"/>
    </location>
</feature>
<dbReference type="AlphaFoldDB" id="A0A0R1HNE4"/>
<dbReference type="GO" id="GO:0016020">
    <property type="term" value="C:membrane"/>
    <property type="evidence" value="ECO:0007669"/>
    <property type="project" value="UniProtKB-SubCell"/>
</dbReference>
<dbReference type="PANTHER" id="PTHR30429:SF3">
    <property type="entry name" value="LIPOPROTEIN"/>
    <property type="match status" value="1"/>
</dbReference>
<dbReference type="EMBL" id="AZCX01000003">
    <property type="protein sequence ID" value="KRK48341.1"/>
    <property type="molecule type" value="Genomic_DNA"/>
</dbReference>
<dbReference type="Pfam" id="PF03180">
    <property type="entry name" value="Lipoprotein_9"/>
    <property type="match status" value="1"/>
</dbReference>
<dbReference type="PATRIC" id="fig|1302272.5.peg.1453"/>
<evidence type="ECO:0000313" key="9">
    <source>
        <dbReference type="Proteomes" id="UP000050911"/>
    </source>
</evidence>
<keyword evidence="2" id="KW-0732">Signal</keyword>
<dbReference type="Gene3D" id="3.40.190.10">
    <property type="entry name" value="Periplasmic binding protein-like II"/>
    <property type="match status" value="2"/>
</dbReference>